<gene>
    <name evidence="1" type="ORF">LCOR_06979.1</name>
</gene>
<reference evidence="1" key="1">
    <citation type="submission" date="2013-08" db="EMBL/GenBank/DDBJ databases">
        <title>Gene expansion shapes genome architecture in the human pathogen Lichtheimia corymbifera: an evolutionary genomics analysis in the ancient terrestrial Mucorales (Mucoromycotina).</title>
        <authorList>
            <person name="Schwartze V.U."/>
            <person name="Winter S."/>
            <person name="Shelest E."/>
            <person name="Marcet-Houben M."/>
            <person name="Horn F."/>
            <person name="Wehner S."/>
            <person name="Hoffmann K."/>
            <person name="Riege K."/>
            <person name="Sammeth M."/>
            <person name="Nowrousian M."/>
            <person name="Valiante V."/>
            <person name="Linde J."/>
            <person name="Jacobsen I.D."/>
            <person name="Marz M."/>
            <person name="Brakhage A.A."/>
            <person name="Gabaldon T."/>
            <person name="Bocker S."/>
            <person name="Voigt K."/>
        </authorList>
    </citation>
    <scope>NUCLEOTIDE SEQUENCE [LARGE SCALE GENOMIC DNA]</scope>
    <source>
        <strain evidence="1">FSU 9682</strain>
    </source>
</reference>
<dbReference type="VEuPathDB" id="FungiDB:LCOR_06979.1"/>
<keyword evidence="2" id="KW-1185">Reference proteome</keyword>
<accession>A0A068S0T1</accession>
<dbReference type="EMBL" id="CBTN010000033">
    <property type="protein sequence ID" value="CDH55879.1"/>
    <property type="molecule type" value="Genomic_DNA"/>
</dbReference>
<comment type="caution">
    <text evidence="1">The sequence shown here is derived from an EMBL/GenBank/DDBJ whole genome shotgun (WGS) entry which is preliminary data.</text>
</comment>
<proteinExistence type="predicted"/>
<dbReference type="AlphaFoldDB" id="A0A068S0T1"/>
<evidence type="ECO:0000313" key="1">
    <source>
        <dbReference type="EMBL" id="CDH55879.1"/>
    </source>
</evidence>
<protein>
    <submittedName>
        <fullName evidence="1">Uncharacterized protein</fullName>
    </submittedName>
</protein>
<name>A0A068S0T1_9FUNG</name>
<evidence type="ECO:0000313" key="2">
    <source>
        <dbReference type="Proteomes" id="UP000027586"/>
    </source>
</evidence>
<organism evidence="1 2">
    <name type="scientific">Lichtheimia corymbifera JMRC:FSU:9682</name>
    <dbReference type="NCBI Taxonomy" id="1263082"/>
    <lineage>
        <taxon>Eukaryota</taxon>
        <taxon>Fungi</taxon>
        <taxon>Fungi incertae sedis</taxon>
        <taxon>Mucoromycota</taxon>
        <taxon>Mucoromycotina</taxon>
        <taxon>Mucoromycetes</taxon>
        <taxon>Mucorales</taxon>
        <taxon>Lichtheimiaceae</taxon>
        <taxon>Lichtheimia</taxon>
    </lineage>
</organism>
<dbReference type="Proteomes" id="UP000027586">
    <property type="component" value="Unassembled WGS sequence"/>
</dbReference>
<sequence>MPDIISQVPVRIPWRFSRHSILSRRLFHHDGIYLLRSTRWRVGFLFRLNNKGSLCIWKRFLVRQCNLGIIISWVRLPACTYRVVAAWLCTSQLPEKLLGTHPGFYRPAFFIYNTDDYRVDDDYNDYDNDDDSMNTTMAMITTMTQTSMVCILLPR</sequence>